<feature type="domain" description="Beta-lactamase-related" evidence="1">
    <location>
        <begin position="9"/>
        <end position="292"/>
    </location>
</feature>
<dbReference type="Proteomes" id="UP000238823">
    <property type="component" value="Unassembled WGS sequence"/>
</dbReference>
<dbReference type="GO" id="GO:0019875">
    <property type="term" value="F:6-aminohexanoate-dimer hydrolase activity"/>
    <property type="evidence" value="ECO:0007669"/>
    <property type="project" value="UniProtKB-EC"/>
</dbReference>
<keyword evidence="2" id="KW-0378">Hydrolase</keyword>
<dbReference type="InterPro" id="IPR001466">
    <property type="entry name" value="Beta-lactam-related"/>
</dbReference>
<dbReference type="AlphaFoldDB" id="A0A2S9XWW9"/>
<dbReference type="EMBL" id="PVNL01000130">
    <property type="protein sequence ID" value="PRP97377.1"/>
    <property type="molecule type" value="Genomic_DNA"/>
</dbReference>
<reference evidence="2 3" key="1">
    <citation type="submission" date="2018-03" db="EMBL/GenBank/DDBJ databases">
        <title>Draft Genome Sequences of the Obligatory Marine Myxobacteria Enhygromyxa salina SWB007.</title>
        <authorList>
            <person name="Poehlein A."/>
            <person name="Moghaddam J.A."/>
            <person name="Harms H."/>
            <person name="Alanjari M."/>
            <person name="Koenig G.M."/>
            <person name="Daniel R."/>
            <person name="Schaeberle T.F."/>
        </authorList>
    </citation>
    <scope>NUCLEOTIDE SEQUENCE [LARGE SCALE GENOMIC DNA]</scope>
    <source>
        <strain evidence="2 3">SWB007</strain>
    </source>
</reference>
<accession>A0A2S9XWW9</accession>
<gene>
    <name evidence="2" type="primary">nylB'</name>
    <name evidence="2" type="ORF">ENSA7_67270</name>
</gene>
<evidence type="ECO:0000313" key="2">
    <source>
        <dbReference type="EMBL" id="PRP97377.1"/>
    </source>
</evidence>
<dbReference type="Gene3D" id="3.40.710.10">
    <property type="entry name" value="DD-peptidase/beta-lactamase superfamily"/>
    <property type="match status" value="1"/>
</dbReference>
<dbReference type="EC" id="3.5.1.46" evidence="2"/>
<dbReference type="SUPFAM" id="SSF56601">
    <property type="entry name" value="beta-lactamase/transpeptidase-like"/>
    <property type="match status" value="1"/>
</dbReference>
<dbReference type="InterPro" id="IPR012338">
    <property type="entry name" value="Beta-lactam/transpept-like"/>
</dbReference>
<dbReference type="PANTHER" id="PTHR43283">
    <property type="entry name" value="BETA-LACTAMASE-RELATED"/>
    <property type="match status" value="1"/>
</dbReference>
<evidence type="ECO:0000259" key="1">
    <source>
        <dbReference type="Pfam" id="PF00144"/>
    </source>
</evidence>
<protein>
    <submittedName>
        <fullName evidence="2">6-aminohexanoate-dimer hydrolase</fullName>
        <ecNumber evidence="2">3.5.1.46</ecNumber>
    </submittedName>
</protein>
<evidence type="ECO:0000313" key="3">
    <source>
        <dbReference type="Proteomes" id="UP000238823"/>
    </source>
</evidence>
<comment type="caution">
    <text evidence="2">The sequence shown here is derived from an EMBL/GenBank/DDBJ whole genome shotgun (WGS) entry which is preliminary data.</text>
</comment>
<dbReference type="InterPro" id="IPR050789">
    <property type="entry name" value="Diverse_Enzym_Activities"/>
</dbReference>
<dbReference type="Pfam" id="PF00144">
    <property type="entry name" value="Beta-lactamase"/>
    <property type="match status" value="1"/>
</dbReference>
<organism evidence="2 3">
    <name type="scientific">Enhygromyxa salina</name>
    <dbReference type="NCBI Taxonomy" id="215803"/>
    <lineage>
        <taxon>Bacteria</taxon>
        <taxon>Pseudomonadati</taxon>
        <taxon>Myxococcota</taxon>
        <taxon>Polyangia</taxon>
        <taxon>Nannocystales</taxon>
        <taxon>Nannocystaceae</taxon>
        <taxon>Enhygromyxa</taxon>
    </lineage>
</organism>
<dbReference type="PANTHER" id="PTHR43283:SF7">
    <property type="entry name" value="BETA-LACTAMASE-RELATED DOMAIN-CONTAINING PROTEIN"/>
    <property type="match status" value="1"/>
</dbReference>
<name>A0A2S9XWW9_9BACT</name>
<sequence length="316" mass="34680">MAEQVNSSCVVVIHDGALVGEWYWGGYDAATPVPDIMSAMKSVTSAIVGVAEGQGLLDIADPASDYIPAWQGTSSASVRILEIMSQTSGREWDFFTDLFVVTNVEDETAYALAFGQSDVPGDHWEYSNHATQSLEAILEVAVGEDVEDFAQSELFEKIGMNVSMDRDSAGNPLMYRGLSATCRDMAKFGYLYLRQGRWNDQQVIPKAFVQESLEASSGLNDAYGYLWWRNYDGHSVLPSIPARTEFEGKMLPSASEHGFMAFGAFGQLLFVDPEEEYVVVRLSDVYDPENPFGIDQMDAVLAAFEAAKLGDGCDDD</sequence>
<proteinExistence type="predicted"/>